<name>A0A0V8QHU3_9FIRM</name>
<gene>
    <name evidence="1" type="ORF">ASU35_17350</name>
</gene>
<dbReference type="STRING" id="290052.ASU35_17350"/>
<dbReference type="AlphaFoldDB" id="A0A0V8QHU3"/>
<evidence type="ECO:0000313" key="2">
    <source>
        <dbReference type="Proteomes" id="UP000054874"/>
    </source>
</evidence>
<proteinExistence type="predicted"/>
<sequence>MFFLEVRIISPTGRLLTVNRAVPIVETIFDFNGESRFLGDVCRNGTKPNGIAILHDSSSIFEDNLSELVVGNLQSDVVEQIMQSLLVNGYYDFSQMGYQSTKMADKVVIDGGKSKPYTNEITFMSSKSYCSFVGNGFIAEEFAEEDEDCE</sequence>
<protein>
    <submittedName>
        <fullName evidence="1">Uncharacterized protein</fullName>
    </submittedName>
</protein>
<evidence type="ECO:0000313" key="1">
    <source>
        <dbReference type="EMBL" id="KSV60143.1"/>
    </source>
</evidence>
<dbReference type="EMBL" id="LNAM01000038">
    <property type="protein sequence ID" value="KSV60143.1"/>
    <property type="molecule type" value="Genomic_DNA"/>
</dbReference>
<reference evidence="1 2" key="1">
    <citation type="submission" date="2015-11" db="EMBL/GenBank/DDBJ databases">
        <title>Butyribacter intestini gen. nov., sp. nov., a butyric acid-producing bacterium of the family Lachnospiraceae isolated from the human faeces.</title>
        <authorList>
            <person name="Zou Y."/>
            <person name="Xue W."/>
            <person name="Luo G."/>
            <person name="Lv M."/>
        </authorList>
    </citation>
    <scope>NUCLEOTIDE SEQUENCE [LARGE SCALE GENOMIC DNA]</scope>
    <source>
        <strain evidence="1 2">ACET-33324</strain>
    </source>
</reference>
<accession>A0A0V8QHU3</accession>
<organism evidence="1 2">
    <name type="scientific">Acetivibrio ethanolgignens</name>
    <dbReference type="NCBI Taxonomy" id="290052"/>
    <lineage>
        <taxon>Bacteria</taxon>
        <taxon>Bacillati</taxon>
        <taxon>Bacillota</taxon>
        <taxon>Clostridia</taxon>
        <taxon>Eubacteriales</taxon>
        <taxon>Oscillospiraceae</taxon>
        <taxon>Acetivibrio</taxon>
    </lineage>
</organism>
<keyword evidence="2" id="KW-1185">Reference proteome</keyword>
<dbReference type="Proteomes" id="UP000054874">
    <property type="component" value="Unassembled WGS sequence"/>
</dbReference>
<comment type="caution">
    <text evidence="1">The sequence shown here is derived from an EMBL/GenBank/DDBJ whole genome shotgun (WGS) entry which is preliminary data.</text>
</comment>